<proteinExistence type="predicted"/>
<reference evidence="1 2" key="1">
    <citation type="journal article" date="2018" name="PLoS Genet.">
        <title>Population sequencing reveals clonal diversity and ancestral inbreeding in the grapevine cultivar Chardonnay.</title>
        <authorList>
            <person name="Roach M.J."/>
            <person name="Johnson D.L."/>
            <person name="Bohlmann J."/>
            <person name="van Vuuren H.J."/>
            <person name="Jones S.J."/>
            <person name="Pretorius I.S."/>
            <person name="Schmidt S.A."/>
            <person name="Borneman A.R."/>
        </authorList>
    </citation>
    <scope>NUCLEOTIDE SEQUENCE [LARGE SCALE GENOMIC DNA]</scope>
    <source>
        <strain evidence="2">cv. Chardonnay</strain>
        <tissue evidence="1">Leaf</tissue>
    </source>
</reference>
<dbReference type="Proteomes" id="UP000288805">
    <property type="component" value="Unassembled WGS sequence"/>
</dbReference>
<organism evidence="1 2">
    <name type="scientific">Vitis vinifera</name>
    <name type="common">Grape</name>
    <dbReference type="NCBI Taxonomy" id="29760"/>
    <lineage>
        <taxon>Eukaryota</taxon>
        <taxon>Viridiplantae</taxon>
        <taxon>Streptophyta</taxon>
        <taxon>Embryophyta</taxon>
        <taxon>Tracheophyta</taxon>
        <taxon>Spermatophyta</taxon>
        <taxon>Magnoliopsida</taxon>
        <taxon>eudicotyledons</taxon>
        <taxon>Gunneridae</taxon>
        <taxon>Pentapetalae</taxon>
        <taxon>rosids</taxon>
        <taxon>Vitales</taxon>
        <taxon>Vitaceae</taxon>
        <taxon>Viteae</taxon>
        <taxon>Vitis</taxon>
    </lineage>
</organism>
<dbReference type="EMBL" id="QGNW01000362">
    <property type="protein sequence ID" value="RVW74821.1"/>
    <property type="molecule type" value="Genomic_DNA"/>
</dbReference>
<protein>
    <recommendedName>
        <fullName evidence="3">DUF4283 domain-containing protein</fullName>
    </recommendedName>
</protein>
<sequence length="435" mass="48825">MREDRSWFAVDSKSFEISMDVFGEKLKGIIVEISKGFTSWIRFGSLSLCCLLEGVKAYCRVSLLRGLLKVGRMEILSLGVLTRDEPRGVLDFSRTESRVGASEENAKNSYVDAVKSRVIRLGEALGKIALDLKGGVKFAILRGPFLLIEFENKAKADKVLLRRFRCFKESFLHLESREVFKKIWECCGGFVAVDEDTVAFKELQWARLLVKSKGLEWSSFSQGVGNDSGDQKWDEKGVGVRGAEDEVTSGMVHSDWEKVSNVGIGSSRWGCNYGDDCFPNRACGGLRDTHFGRPDRDVFGIQMGSSPPVPNLTKITDEALMEEASRHTDHPCSLFSLGKWDFSSSFTSSRRKGVIVVTNGGCEQGKANGVVEEVIEDVSERAFQEVVEERDEVGEPCWYSSCLAKFSRCLGMPTEDFEWEILFLLKRMKERKLQK</sequence>
<accession>A0A438GRH7</accession>
<evidence type="ECO:0000313" key="2">
    <source>
        <dbReference type="Proteomes" id="UP000288805"/>
    </source>
</evidence>
<gene>
    <name evidence="1" type="ORF">CK203_053871</name>
</gene>
<name>A0A438GRH7_VITVI</name>
<evidence type="ECO:0008006" key="3">
    <source>
        <dbReference type="Google" id="ProtNLM"/>
    </source>
</evidence>
<comment type="caution">
    <text evidence="1">The sequence shown here is derived from an EMBL/GenBank/DDBJ whole genome shotgun (WGS) entry which is preliminary data.</text>
</comment>
<evidence type="ECO:0000313" key="1">
    <source>
        <dbReference type="EMBL" id="RVW74821.1"/>
    </source>
</evidence>
<dbReference type="AlphaFoldDB" id="A0A438GRH7"/>